<reference evidence="4" key="1">
    <citation type="submission" date="2021-11" db="EMBL/GenBank/DDBJ databases">
        <title>Cultivation dependent microbiological survey of springs from the worlds oldest radium mine currently devoted to the extraction of radon-saturated water.</title>
        <authorList>
            <person name="Kapinusova G."/>
            <person name="Smrhova T."/>
            <person name="Strejcek M."/>
            <person name="Suman J."/>
            <person name="Jani K."/>
            <person name="Pajer P."/>
            <person name="Uhlik O."/>
        </authorList>
    </citation>
    <scope>NUCLEOTIDE SEQUENCE [LARGE SCALE GENOMIC DNA]</scope>
    <source>
        <strain evidence="4">J379</strain>
    </source>
</reference>
<proteinExistence type="predicted"/>
<keyword evidence="1" id="KW-0472">Membrane</keyword>
<dbReference type="Pfam" id="PF00990">
    <property type="entry name" value="GGDEF"/>
    <property type="match status" value="1"/>
</dbReference>
<keyword evidence="3" id="KW-0808">Transferase</keyword>
<keyword evidence="1" id="KW-1133">Transmembrane helix</keyword>
<dbReference type="InterPro" id="IPR029787">
    <property type="entry name" value="Nucleotide_cyclase"/>
</dbReference>
<dbReference type="NCBIfam" id="TIGR00254">
    <property type="entry name" value="GGDEF"/>
    <property type="match status" value="1"/>
</dbReference>
<gene>
    <name evidence="3" type="ORF">LRS13_16400</name>
</gene>
<keyword evidence="4" id="KW-1185">Reference proteome</keyword>
<dbReference type="InterPro" id="IPR000160">
    <property type="entry name" value="GGDEF_dom"/>
</dbReference>
<feature type="domain" description="GGDEF" evidence="2">
    <location>
        <begin position="219"/>
        <end position="348"/>
    </location>
</feature>
<sequence length="350" mass="36995">MDPARSSPLSGGLDMRLATRVAACLAFAGAVVLVAFAPLTPPTRLIGDAGWAVLAGIALLWAAGGIVTWRREDPRDSEILAVMCMGAASIGLVGLLCGPYAGALELATIIGIMAAIVLPPRRAAWPIGIALVALGVPLTHDVSGAAIAVFAGRASLLTGLSAAAMAWTSRVVQLRAELADQRAQADRLARVDVLTGLGNRRALDEAVQVEREVTRRTRRPLSALVLDLDDFKLINDTAGHHEGDRLLQEVASILRAELRRPDACFRWGGDEFVALLPDTGIVHAERAAVRVVDALREHCRRPDGEPMAITVGCAELRSDESGEELLSRADAALFDAKGSRNRVALADPLA</sequence>
<dbReference type="EC" id="2.7.7.65" evidence="3"/>
<dbReference type="CDD" id="cd01949">
    <property type="entry name" value="GGDEF"/>
    <property type="match status" value="1"/>
</dbReference>
<evidence type="ECO:0000313" key="4">
    <source>
        <dbReference type="Proteomes" id="UP001058860"/>
    </source>
</evidence>
<feature type="transmembrane region" description="Helical" evidence="1">
    <location>
        <begin position="21"/>
        <end position="39"/>
    </location>
</feature>
<evidence type="ECO:0000256" key="1">
    <source>
        <dbReference type="SAM" id="Phobius"/>
    </source>
</evidence>
<dbReference type="SMART" id="SM00267">
    <property type="entry name" value="GGDEF"/>
    <property type="match status" value="1"/>
</dbReference>
<dbReference type="EMBL" id="CP088295">
    <property type="protein sequence ID" value="UUY02285.1"/>
    <property type="molecule type" value="Genomic_DNA"/>
</dbReference>
<dbReference type="PANTHER" id="PTHR45138">
    <property type="entry name" value="REGULATORY COMPONENTS OF SENSORY TRANSDUCTION SYSTEM"/>
    <property type="match status" value="1"/>
</dbReference>
<dbReference type="GO" id="GO:0052621">
    <property type="term" value="F:diguanylate cyclase activity"/>
    <property type="evidence" value="ECO:0007669"/>
    <property type="project" value="UniProtKB-EC"/>
</dbReference>
<name>A0ABY5PCU9_9ACTN</name>
<dbReference type="RefSeq" id="WP_353862817.1">
    <property type="nucleotide sequence ID" value="NZ_CP088295.1"/>
</dbReference>
<accession>A0ABY5PCU9</accession>
<dbReference type="SUPFAM" id="SSF55073">
    <property type="entry name" value="Nucleotide cyclase"/>
    <property type="match status" value="1"/>
</dbReference>
<keyword evidence="1" id="KW-0812">Transmembrane</keyword>
<dbReference type="InterPro" id="IPR050469">
    <property type="entry name" value="Diguanylate_Cyclase"/>
</dbReference>
<protein>
    <submittedName>
        <fullName evidence="3">Diguanylate cyclase</fullName>
        <ecNumber evidence="3">2.7.7.65</ecNumber>
    </submittedName>
</protein>
<evidence type="ECO:0000313" key="3">
    <source>
        <dbReference type="EMBL" id="UUY02285.1"/>
    </source>
</evidence>
<dbReference type="Proteomes" id="UP001058860">
    <property type="component" value="Chromosome"/>
</dbReference>
<keyword evidence="3" id="KW-0548">Nucleotidyltransferase</keyword>
<dbReference type="PROSITE" id="PS50887">
    <property type="entry name" value="GGDEF"/>
    <property type="match status" value="1"/>
</dbReference>
<organism evidence="3 4">
    <name type="scientific">Svornostia abyssi</name>
    <dbReference type="NCBI Taxonomy" id="2898438"/>
    <lineage>
        <taxon>Bacteria</taxon>
        <taxon>Bacillati</taxon>
        <taxon>Actinomycetota</taxon>
        <taxon>Thermoleophilia</taxon>
        <taxon>Solirubrobacterales</taxon>
        <taxon>Baekduiaceae</taxon>
        <taxon>Svornostia</taxon>
    </lineage>
</organism>
<dbReference type="InterPro" id="IPR043128">
    <property type="entry name" value="Rev_trsase/Diguanyl_cyclase"/>
</dbReference>
<evidence type="ECO:0000259" key="2">
    <source>
        <dbReference type="PROSITE" id="PS50887"/>
    </source>
</evidence>
<dbReference type="PANTHER" id="PTHR45138:SF9">
    <property type="entry name" value="DIGUANYLATE CYCLASE DGCM-RELATED"/>
    <property type="match status" value="1"/>
</dbReference>
<feature type="transmembrane region" description="Helical" evidence="1">
    <location>
        <begin position="45"/>
        <end position="67"/>
    </location>
</feature>
<dbReference type="Gene3D" id="3.30.70.270">
    <property type="match status" value="1"/>
</dbReference>